<dbReference type="GO" id="GO:0030170">
    <property type="term" value="F:pyridoxal phosphate binding"/>
    <property type="evidence" value="ECO:0007669"/>
    <property type="project" value="InterPro"/>
</dbReference>
<dbReference type="EMBL" id="AFCE01000081">
    <property type="protein sequence ID" value="EGL83804.1"/>
    <property type="molecule type" value="Genomic_DNA"/>
</dbReference>
<dbReference type="Proteomes" id="UP000825179">
    <property type="component" value="Chromosome"/>
</dbReference>
<dbReference type="KEGG" id="cthu:HUR95_06085"/>
<dbReference type="NCBIfam" id="NF006756">
    <property type="entry name" value="PRK09276.1"/>
    <property type="match status" value="1"/>
</dbReference>
<evidence type="ECO:0000313" key="7">
    <source>
        <dbReference type="EMBL" id="QZT35329.1"/>
    </source>
</evidence>
<evidence type="ECO:0000313" key="6">
    <source>
        <dbReference type="EMBL" id="EGL83804.1"/>
    </source>
</evidence>
<evidence type="ECO:0000256" key="4">
    <source>
        <dbReference type="RuleBase" id="RU000481"/>
    </source>
</evidence>
<dbReference type="InterPro" id="IPR050881">
    <property type="entry name" value="LL-DAP_aminotransferase"/>
</dbReference>
<protein>
    <recommendedName>
        <fullName evidence="4">Aminotransferase</fullName>
        <ecNumber evidence="4">2.6.1.-</ecNumber>
    </recommendedName>
</protein>
<dbReference type="Pfam" id="PF00155">
    <property type="entry name" value="Aminotran_1_2"/>
    <property type="match status" value="1"/>
</dbReference>
<dbReference type="EC" id="2.6.1.-" evidence="4"/>
<accession>F5L4D2</accession>
<dbReference type="Proteomes" id="UP000010716">
    <property type="component" value="Unassembled WGS sequence"/>
</dbReference>
<dbReference type="eggNOG" id="COG0436">
    <property type="taxonomic scope" value="Bacteria"/>
</dbReference>
<evidence type="ECO:0000256" key="2">
    <source>
        <dbReference type="ARBA" id="ARBA00022576"/>
    </source>
</evidence>
<dbReference type="OrthoDB" id="9802328at2"/>
<comment type="similarity">
    <text evidence="4">Belongs to the class-I pyridoxal-phosphate-dependent aminotransferase family.</text>
</comment>
<feature type="domain" description="Aminotransferase class I/classII large" evidence="5">
    <location>
        <begin position="30"/>
        <end position="380"/>
    </location>
</feature>
<dbReference type="InterPro" id="IPR015424">
    <property type="entry name" value="PyrdxlP-dep_Trfase"/>
</dbReference>
<evidence type="ECO:0000259" key="5">
    <source>
        <dbReference type="Pfam" id="PF00155"/>
    </source>
</evidence>
<evidence type="ECO:0000313" key="9">
    <source>
        <dbReference type="Proteomes" id="UP000825179"/>
    </source>
</evidence>
<dbReference type="InterPro" id="IPR015421">
    <property type="entry name" value="PyrdxlP-dep_Trfase_major"/>
</dbReference>
<keyword evidence="2 4" id="KW-0032">Aminotransferase</keyword>
<dbReference type="PANTHER" id="PTHR42832">
    <property type="entry name" value="AMINO ACID AMINOTRANSFERASE"/>
    <property type="match status" value="1"/>
</dbReference>
<reference evidence="7 9" key="2">
    <citation type="journal article" date="2020" name="Extremophiles">
        <title>Genomic analysis of Caldalkalibacillus thermarum TA2.A1 reveals aerobic alkaliphilic metabolism and evolutionary hallmarks linking alkaliphilic bacteria and plant life.</title>
        <authorList>
            <person name="de Jong S.I."/>
            <person name="van den Broek M.A."/>
            <person name="Merkel A.Y."/>
            <person name="de la Torre Cortes P."/>
            <person name="Kalamorz F."/>
            <person name="Cook G.M."/>
            <person name="van Loosdrecht M.C.M."/>
            <person name="McMillan D.G.G."/>
        </authorList>
    </citation>
    <scope>NUCLEOTIDE SEQUENCE [LARGE SCALE GENOMIC DNA]</scope>
    <source>
        <strain evidence="7 9">TA2.A1</strain>
    </source>
</reference>
<reference evidence="7" key="3">
    <citation type="submission" date="2021-08" db="EMBL/GenBank/DDBJ databases">
        <authorList>
            <person name="de Jong S."/>
            <person name="van den Broek M."/>
            <person name="Merkel A."/>
            <person name="de la Torre Cortes P."/>
            <person name="Kalamorz F."/>
            <person name="Cook G."/>
            <person name="van Loosdrecht M."/>
            <person name="McMillan D."/>
        </authorList>
    </citation>
    <scope>NUCLEOTIDE SEQUENCE</scope>
    <source>
        <strain evidence="7">TA2.A1</strain>
    </source>
</reference>
<dbReference type="RefSeq" id="WP_007503052.1">
    <property type="nucleotide sequence ID" value="NZ_AFCE01000081.1"/>
</dbReference>
<dbReference type="AlphaFoldDB" id="F5L4D2"/>
<organism evidence="6 8">
    <name type="scientific">Caldalkalibacillus thermarum (strain TA2.A1)</name>
    <dbReference type="NCBI Taxonomy" id="986075"/>
    <lineage>
        <taxon>Bacteria</taxon>
        <taxon>Bacillati</taxon>
        <taxon>Bacillota</taxon>
        <taxon>Bacilli</taxon>
        <taxon>Bacillales</taxon>
        <taxon>Bacillaceae</taxon>
        <taxon>Caldalkalibacillus</taxon>
    </lineage>
</organism>
<dbReference type="PROSITE" id="PS00105">
    <property type="entry name" value="AA_TRANSFER_CLASS_1"/>
    <property type="match status" value="1"/>
</dbReference>
<gene>
    <name evidence="6" type="ORF">CathTA2_0644</name>
    <name evidence="7" type="ORF">HUR95_06085</name>
</gene>
<dbReference type="InterPro" id="IPR004838">
    <property type="entry name" value="NHTrfase_class1_PyrdxlP-BS"/>
</dbReference>
<dbReference type="Gene3D" id="3.90.1150.10">
    <property type="entry name" value="Aspartate Aminotransferase, domain 1"/>
    <property type="match status" value="1"/>
</dbReference>
<comment type="cofactor">
    <cofactor evidence="1 4">
        <name>pyridoxal 5'-phosphate</name>
        <dbReference type="ChEBI" id="CHEBI:597326"/>
    </cofactor>
</comment>
<dbReference type="Gene3D" id="3.40.640.10">
    <property type="entry name" value="Type I PLP-dependent aspartate aminotransferase-like (Major domain)"/>
    <property type="match status" value="1"/>
</dbReference>
<name>F5L4D2_CALTT</name>
<keyword evidence="3 4" id="KW-0808">Transferase</keyword>
<dbReference type="GO" id="GO:0008483">
    <property type="term" value="F:transaminase activity"/>
    <property type="evidence" value="ECO:0007669"/>
    <property type="project" value="UniProtKB-KW"/>
</dbReference>
<reference evidence="6 8" key="1">
    <citation type="journal article" date="2011" name="J. Bacteriol.">
        <title>Draft genome sequence of the thermoalkaliphilic Caldalkalibacillus thermarum strain TA2.A1.</title>
        <authorList>
            <person name="Kalamorz F."/>
            <person name="Keis S."/>
            <person name="McMillan D.G."/>
            <person name="Olsson K."/>
            <person name="Stanton J.A."/>
            <person name="Stockwell P."/>
            <person name="Black M.A."/>
            <person name="Klingeman D.M."/>
            <person name="Land M.L."/>
            <person name="Han C.S."/>
            <person name="Martin S.L."/>
            <person name="Becher S.A."/>
            <person name="Peddie C.J."/>
            <person name="Morgan H.W."/>
            <person name="Matthies D."/>
            <person name="Preiss L."/>
            <person name="Meier T."/>
            <person name="Brown S.D."/>
            <person name="Cook G.M."/>
        </authorList>
    </citation>
    <scope>NUCLEOTIDE SEQUENCE [LARGE SCALE GENOMIC DNA]</scope>
    <source>
        <strain evidence="6 8">TA2.A1</strain>
    </source>
</reference>
<proteinExistence type="inferred from homology"/>
<dbReference type="SUPFAM" id="SSF53383">
    <property type="entry name" value="PLP-dependent transferases"/>
    <property type="match status" value="1"/>
</dbReference>
<dbReference type="CDD" id="cd00609">
    <property type="entry name" value="AAT_like"/>
    <property type="match status" value="1"/>
</dbReference>
<evidence type="ECO:0000256" key="3">
    <source>
        <dbReference type="ARBA" id="ARBA00022679"/>
    </source>
</evidence>
<dbReference type="InterPro" id="IPR015422">
    <property type="entry name" value="PyrdxlP-dep_Trfase_small"/>
</dbReference>
<evidence type="ECO:0000313" key="8">
    <source>
        <dbReference type="Proteomes" id="UP000010716"/>
    </source>
</evidence>
<keyword evidence="9" id="KW-1185">Reference proteome</keyword>
<dbReference type="EMBL" id="CP082237">
    <property type="protein sequence ID" value="QZT35329.1"/>
    <property type="molecule type" value="Genomic_DNA"/>
</dbReference>
<evidence type="ECO:0000256" key="1">
    <source>
        <dbReference type="ARBA" id="ARBA00001933"/>
    </source>
</evidence>
<sequence>MISHRVRQLPPYLLSVLQEKKERLLKQGVDVIDLGIGAPDLPTPGFIVDKLMEELAEPQNFKYSPYKGLREFREAVADFYEQEYGVKLDPDTEVLTLIGSKEGIAHLLPAVIDPGEVVLVPDPGYPVYRTAAYLAGGECVSLPLDQANSYRPQFSKLDKEKLNRAKLMFLNYPSNPTAAVAGLDVFREAVAFAQAHQLAIAHDSAYALVTFGGYQAPSIMQAEGAKEVAVEFGSLSKSFNMTGWRIGYVVGNREIIQALAVIKSNTDTSQFIPIQKAAALALRSDRTVVKENNAIYEARMEEMLSALKEAGIQAAKPRATFFIWAQVPEGFTSAEFATRLLEEAGIVVMPGHAFGPRGEGFFRLSLSVPTERLREAARRIRQLGKEHTGK</sequence>
<dbReference type="InterPro" id="IPR004839">
    <property type="entry name" value="Aminotransferase_I/II_large"/>
</dbReference>
<dbReference type="PANTHER" id="PTHR42832:SF3">
    <property type="entry name" value="L-GLUTAMINE--4-(METHYLSULFANYL)-2-OXOBUTANOATE AMINOTRANSFERASE"/>
    <property type="match status" value="1"/>
</dbReference>